<dbReference type="SUPFAM" id="SSF52096">
    <property type="entry name" value="ClpP/crotonase"/>
    <property type="match status" value="2"/>
</dbReference>
<dbReference type="EMBL" id="CP003382">
    <property type="protein sequence ID" value="AFZ65742.1"/>
    <property type="molecule type" value="Genomic_DNA"/>
</dbReference>
<dbReference type="RefSeq" id="WP_015234053.1">
    <property type="nucleotide sequence ID" value="NC_019793.1"/>
</dbReference>
<evidence type="ECO:0000256" key="3">
    <source>
        <dbReference type="ARBA" id="ARBA00022801"/>
    </source>
</evidence>
<reference evidence="8" key="1">
    <citation type="submission" date="2012-03" db="EMBL/GenBank/DDBJ databases">
        <title>Complete sequence of chromosome of Deinococcus peraridilitoris DSM 19664.</title>
        <authorList>
            <person name="Lucas S."/>
            <person name="Copeland A."/>
            <person name="Lapidus A."/>
            <person name="Glavina del Rio T."/>
            <person name="Dalin E."/>
            <person name="Tice H."/>
            <person name="Bruce D."/>
            <person name="Goodwin L."/>
            <person name="Pitluck S."/>
            <person name="Peters L."/>
            <person name="Mikhailova N."/>
            <person name="Lu M."/>
            <person name="Kyrpides N."/>
            <person name="Mavromatis K."/>
            <person name="Ivanova N."/>
            <person name="Brettin T."/>
            <person name="Detter J.C."/>
            <person name="Han C."/>
            <person name="Larimer F."/>
            <person name="Land M."/>
            <person name="Hauser L."/>
            <person name="Markowitz V."/>
            <person name="Cheng J.-F."/>
            <person name="Hugenholtz P."/>
            <person name="Woyke T."/>
            <person name="Wu D."/>
            <person name="Pukall R."/>
            <person name="Steenblock K."/>
            <person name="Brambilla E."/>
            <person name="Klenk H.-P."/>
            <person name="Eisen J.A."/>
        </authorList>
    </citation>
    <scope>NUCLEOTIDE SEQUENCE [LARGE SCALE GENOMIC DNA]</scope>
    <source>
        <strain evidence="8">DSM 19664 / LMG 22246 / CIP 109416 / KR-200</strain>
    </source>
</reference>
<dbReference type="KEGG" id="dpd:Deipe_0134"/>
<dbReference type="Gene3D" id="6.20.330.10">
    <property type="match status" value="1"/>
</dbReference>
<evidence type="ECO:0000256" key="2">
    <source>
        <dbReference type="ARBA" id="ARBA00022670"/>
    </source>
</evidence>
<dbReference type="InterPro" id="IPR029045">
    <property type="entry name" value="ClpP/crotonase-like_dom_sf"/>
</dbReference>
<keyword evidence="2 7" id="KW-0645">Protease</keyword>
<dbReference type="InterPro" id="IPR047272">
    <property type="entry name" value="S49_SppA_C"/>
</dbReference>
<dbReference type="AlphaFoldDB" id="K9ZXV3"/>
<keyword evidence="8" id="KW-1185">Reference proteome</keyword>
<feature type="domain" description="Peptidase S49" evidence="6">
    <location>
        <begin position="91"/>
        <end position="233"/>
    </location>
</feature>
<keyword evidence="4" id="KW-0720">Serine protease</keyword>
<feature type="domain" description="Peptidase S49" evidence="6">
    <location>
        <begin position="337"/>
        <end position="487"/>
    </location>
</feature>
<dbReference type="GO" id="GO:0016020">
    <property type="term" value="C:membrane"/>
    <property type="evidence" value="ECO:0007669"/>
    <property type="project" value="InterPro"/>
</dbReference>
<dbReference type="CDD" id="cd07023">
    <property type="entry name" value="S49_Sppa_N_C"/>
    <property type="match status" value="1"/>
</dbReference>
<dbReference type="Pfam" id="PF01343">
    <property type="entry name" value="Peptidase_S49"/>
    <property type="match status" value="2"/>
</dbReference>
<feature type="active site" description="Nucleophile" evidence="5">
    <location>
        <position position="353"/>
    </location>
</feature>
<gene>
    <name evidence="7" type="ordered locus">Deipe_0134</name>
</gene>
<dbReference type="InterPro" id="IPR002142">
    <property type="entry name" value="Peptidase_S49"/>
</dbReference>
<dbReference type="Gene3D" id="3.90.226.10">
    <property type="entry name" value="2-enoyl-CoA Hydratase, Chain A, domain 1"/>
    <property type="match status" value="2"/>
</dbReference>
<dbReference type="STRING" id="937777.Deipe_0134"/>
<name>K9ZXV3_DEIPD</name>
<evidence type="ECO:0000259" key="6">
    <source>
        <dbReference type="Pfam" id="PF01343"/>
    </source>
</evidence>
<evidence type="ECO:0000313" key="7">
    <source>
        <dbReference type="EMBL" id="AFZ65742.1"/>
    </source>
</evidence>
<dbReference type="PANTHER" id="PTHR33209">
    <property type="entry name" value="PROTEASE 4"/>
    <property type="match status" value="1"/>
</dbReference>
<dbReference type="CDD" id="cd07018">
    <property type="entry name" value="S49_SppA_67K_type"/>
    <property type="match status" value="1"/>
</dbReference>
<evidence type="ECO:0000313" key="8">
    <source>
        <dbReference type="Proteomes" id="UP000010467"/>
    </source>
</evidence>
<dbReference type="eggNOG" id="COG0616">
    <property type="taxonomic scope" value="Bacteria"/>
</dbReference>
<dbReference type="OrthoDB" id="9764363at2"/>
<accession>K9ZXV3</accession>
<dbReference type="GO" id="GO:0008236">
    <property type="term" value="F:serine-type peptidase activity"/>
    <property type="evidence" value="ECO:0007669"/>
    <property type="project" value="UniProtKB-KW"/>
</dbReference>
<keyword evidence="3" id="KW-0378">Hydrolase</keyword>
<protein>
    <submittedName>
        <fullName evidence="7">ClpP class periplasmic serine protease</fullName>
    </submittedName>
</protein>
<dbReference type="InterPro" id="IPR004634">
    <property type="entry name" value="Pept_S49_pIV"/>
</dbReference>
<proteinExistence type="inferred from homology"/>
<comment type="similarity">
    <text evidence="1">Belongs to the peptidase S49 family.</text>
</comment>
<dbReference type="GO" id="GO:0006465">
    <property type="term" value="P:signal peptide processing"/>
    <property type="evidence" value="ECO:0007669"/>
    <property type="project" value="InterPro"/>
</dbReference>
<dbReference type="PATRIC" id="fig|937777.3.peg.140"/>
<evidence type="ECO:0000256" key="1">
    <source>
        <dbReference type="ARBA" id="ARBA00008683"/>
    </source>
</evidence>
<dbReference type="HOGENOM" id="CLU_008856_1_0_0"/>
<dbReference type="PIRSF" id="PIRSF001217">
    <property type="entry name" value="Protease_4_SppA"/>
    <property type="match status" value="1"/>
</dbReference>
<dbReference type="InterPro" id="IPR047217">
    <property type="entry name" value="S49_SppA_67K_type_N"/>
</dbReference>
<dbReference type="PANTHER" id="PTHR33209:SF1">
    <property type="entry name" value="PEPTIDASE S49 DOMAIN-CONTAINING PROTEIN"/>
    <property type="match status" value="1"/>
</dbReference>
<organism evidence="7 8">
    <name type="scientific">Deinococcus peraridilitoris (strain DSM 19664 / LMG 22246 / CIP 109416 / KR-200)</name>
    <dbReference type="NCBI Taxonomy" id="937777"/>
    <lineage>
        <taxon>Bacteria</taxon>
        <taxon>Thermotogati</taxon>
        <taxon>Deinococcota</taxon>
        <taxon>Deinococci</taxon>
        <taxon>Deinococcales</taxon>
        <taxon>Deinococcaceae</taxon>
        <taxon>Deinococcus</taxon>
    </lineage>
</organism>
<dbReference type="Proteomes" id="UP000010467">
    <property type="component" value="Chromosome"/>
</dbReference>
<sequence length="541" mass="59036">MDLPIPVLDKLPKGLSFPTWVVLDVQGPYPARAPRNALQALVQRTDSLESLDRKIDALAGAPGLHGVLIRLGELPIEAGTAWHLMRSLRRLSKEKRTIAYASSLNMVSLLVASGAREIALPESADLSLTGFAMEVTFLGEFLRKHGIAFENARIKEYKSALTRFSESRMDAFDREQREALLASAEATWVREVAGARSVDENTVREWLTEGVTSARRARELGIIDRVAYEDELVGPGTRPFSTVVRALLKPDLSELLPSAPGASRIAVVTLQGAIVPGRSRNNPLPIPLFGGPQAGSDTVVTALRRAQKDPGTKAIVFYVNSGGGSALASDLIWREVQRSRKPVVAVMGDVAASGGYYVLTHAQRVIAAPTTITGSIGVVAGKPVLQEFNERQGFRPERVSRSEYPGLMSASTPWSERERALIDRSIEEVYDRFTGRVAEGRGLTQARVNELGRGRVWSGADALEVGLIDELGDLNIGIERACELAGLGYDTPVWNAEARGKWELPDLARPAADLGEVLKAPDFLQERALLWLDADWRLRSR</sequence>
<evidence type="ECO:0000256" key="4">
    <source>
        <dbReference type="ARBA" id="ARBA00022825"/>
    </source>
</evidence>
<evidence type="ECO:0000256" key="5">
    <source>
        <dbReference type="PIRSR" id="PIRSR001217-1"/>
    </source>
</evidence>
<feature type="active site" description="Proton donor/acceptor" evidence="5">
    <location>
        <position position="158"/>
    </location>
</feature>